<dbReference type="Proteomes" id="UP000711488">
    <property type="component" value="Unassembled WGS sequence"/>
</dbReference>
<dbReference type="EMBL" id="JQDR03011130">
    <property type="protein sequence ID" value="KAA0193213.1"/>
    <property type="molecule type" value="Genomic_DNA"/>
</dbReference>
<name>A0A6A0H0D8_HYAAZ</name>
<dbReference type="Pfam" id="PF02187">
    <property type="entry name" value="GAS2"/>
    <property type="match status" value="1"/>
</dbReference>
<dbReference type="AlphaFoldDB" id="A0A6A0H0D8"/>
<organism evidence="5">
    <name type="scientific">Hyalella azteca</name>
    <name type="common">Amphipod</name>
    <dbReference type="NCBI Taxonomy" id="294128"/>
    <lineage>
        <taxon>Eukaryota</taxon>
        <taxon>Metazoa</taxon>
        <taxon>Ecdysozoa</taxon>
        <taxon>Arthropoda</taxon>
        <taxon>Crustacea</taxon>
        <taxon>Multicrustacea</taxon>
        <taxon>Malacostraca</taxon>
        <taxon>Eumalacostraca</taxon>
        <taxon>Peracarida</taxon>
        <taxon>Amphipoda</taxon>
        <taxon>Senticaudata</taxon>
        <taxon>Talitrida</taxon>
        <taxon>Talitroidea</taxon>
        <taxon>Hyalellidae</taxon>
        <taxon>Hyalella</taxon>
    </lineage>
</organism>
<gene>
    <name evidence="5" type="ORF">HAZT_HAZT000831</name>
</gene>
<feature type="non-terminal residue" evidence="5">
    <location>
        <position position="28"/>
    </location>
</feature>
<dbReference type="PROSITE" id="PS51460">
    <property type="entry name" value="GAR"/>
    <property type="match status" value="1"/>
</dbReference>
<sequence>MVKVSDGKYRIGDTKVLIFVRILRNHVM</sequence>
<keyword evidence="2" id="KW-0963">Cytoplasm</keyword>
<dbReference type="InterPro" id="IPR003108">
    <property type="entry name" value="GAR_dom"/>
</dbReference>
<comment type="caution">
    <text evidence="5">The sequence shown here is derived from an EMBL/GenBank/DDBJ whole genome shotgun (WGS) entry which is preliminary data.</text>
</comment>
<dbReference type="GO" id="GO:0005856">
    <property type="term" value="C:cytoskeleton"/>
    <property type="evidence" value="ECO:0007669"/>
    <property type="project" value="UniProtKB-SubCell"/>
</dbReference>
<dbReference type="InterPro" id="IPR036534">
    <property type="entry name" value="GAR_dom_sf"/>
</dbReference>
<reference evidence="5" key="2">
    <citation type="journal article" date="2018" name="Environ. Sci. Technol.">
        <title>The Toxicogenome of Hyalella azteca: A Model for Sediment Ecotoxicology and Evolutionary Toxicology.</title>
        <authorList>
            <person name="Poynton H.C."/>
            <person name="Hasenbein S."/>
            <person name="Benoit J.B."/>
            <person name="Sepulveda M.S."/>
            <person name="Poelchau M.F."/>
            <person name="Hughes D.S.T."/>
            <person name="Murali S.C."/>
            <person name="Chen S."/>
            <person name="Glastad K.M."/>
            <person name="Goodisman M.A.D."/>
            <person name="Werren J.H."/>
            <person name="Vineis J.H."/>
            <person name="Bowen J.L."/>
            <person name="Friedrich M."/>
            <person name="Jones J."/>
            <person name="Robertson H.M."/>
            <person name="Feyereisen R."/>
            <person name="Mechler-Hickson A."/>
            <person name="Mathers N."/>
            <person name="Lee C.E."/>
            <person name="Colbourne J.K."/>
            <person name="Biales A."/>
            <person name="Johnston J.S."/>
            <person name="Wellborn G.A."/>
            <person name="Rosendale A.J."/>
            <person name="Cridge A.G."/>
            <person name="Munoz-Torres M.C."/>
            <person name="Bain P.A."/>
            <person name="Manny A.R."/>
            <person name="Major K.M."/>
            <person name="Lambert F.N."/>
            <person name="Vulpe C.D."/>
            <person name="Tuck P."/>
            <person name="Blalock B.J."/>
            <person name="Lin Y.Y."/>
            <person name="Smith M.E."/>
            <person name="Ochoa-Acuna H."/>
            <person name="Chen M.M."/>
            <person name="Childers C.P."/>
            <person name="Qu J."/>
            <person name="Dugan S."/>
            <person name="Lee S.L."/>
            <person name="Chao H."/>
            <person name="Dinh H."/>
            <person name="Han Y."/>
            <person name="Doddapaneni H."/>
            <person name="Worley K.C."/>
            <person name="Muzny D.M."/>
            <person name="Gibbs R.A."/>
            <person name="Richards S."/>
        </authorList>
    </citation>
    <scope>NUCLEOTIDE SEQUENCE</scope>
    <source>
        <strain evidence="5">HAZT.00-mixed</strain>
        <tissue evidence="5">Whole organism</tissue>
    </source>
</reference>
<evidence type="ECO:0000259" key="4">
    <source>
        <dbReference type="PROSITE" id="PS51460"/>
    </source>
</evidence>
<dbReference type="GO" id="GO:0008017">
    <property type="term" value="F:microtubule binding"/>
    <property type="evidence" value="ECO:0007669"/>
    <property type="project" value="InterPro"/>
</dbReference>
<evidence type="ECO:0000256" key="3">
    <source>
        <dbReference type="ARBA" id="ARBA00023212"/>
    </source>
</evidence>
<reference evidence="5" key="1">
    <citation type="submission" date="2014-08" db="EMBL/GenBank/DDBJ databases">
        <authorList>
            <person name="Murali S."/>
            <person name="Richards S."/>
            <person name="Bandaranaike D."/>
            <person name="Bellair M."/>
            <person name="Blankenburg K."/>
            <person name="Chao H."/>
            <person name="Dinh H."/>
            <person name="Doddapaneni H."/>
            <person name="Dugan-Rocha S."/>
            <person name="Elkadiri S."/>
            <person name="Gnanaolivu R."/>
            <person name="Hughes D."/>
            <person name="Lee S."/>
            <person name="Li M."/>
            <person name="Ming W."/>
            <person name="Munidasa M."/>
            <person name="Muniz J."/>
            <person name="Nguyen L."/>
            <person name="Osuji N."/>
            <person name="Pu L.-L."/>
            <person name="Puazo M."/>
            <person name="Skinner E."/>
            <person name="Qu C."/>
            <person name="Quiroz J."/>
            <person name="Raj R."/>
            <person name="Weissenberger G."/>
            <person name="Xin Y."/>
            <person name="Zou X."/>
            <person name="Han Y."/>
            <person name="Worley K."/>
            <person name="Muzny D."/>
            <person name="Gibbs R."/>
        </authorList>
    </citation>
    <scope>NUCLEOTIDE SEQUENCE</scope>
    <source>
        <strain evidence="5">HAZT.00-mixed</strain>
        <tissue evidence="5">Whole organism</tissue>
    </source>
</reference>
<proteinExistence type="predicted"/>
<keyword evidence="3" id="KW-0206">Cytoskeleton</keyword>
<comment type="subcellular location">
    <subcellularLocation>
        <location evidence="1">Cytoplasm</location>
        <location evidence="1">Cytoskeleton</location>
    </subcellularLocation>
</comment>
<accession>A0A6A0H0D8</accession>
<dbReference type="SUPFAM" id="SSF143575">
    <property type="entry name" value="GAS2 domain-like"/>
    <property type="match status" value="1"/>
</dbReference>
<evidence type="ECO:0000256" key="2">
    <source>
        <dbReference type="ARBA" id="ARBA00022490"/>
    </source>
</evidence>
<reference evidence="5" key="3">
    <citation type="submission" date="2019-06" db="EMBL/GenBank/DDBJ databases">
        <authorList>
            <person name="Poynton C."/>
            <person name="Hasenbein S."/>
            <person name="Benoit J.B."/>
            <person name="Sepulveda M.S."/>
            <person name="Poelchau M.F."/>
            <person name="Murali S.C."/>
            <person name="Chen S."/>
            <person name="Glastad K.M."/>
            <person name="Werren J.H."/>
            <person name="Vineis J.H."/>
            <person name="Bowen J.L."/>
            <person name="Friedrich M."/>
            <person name="Jones J."/>
            <person name="Robertson H.M."/>
            <person name="Feyereisen R."/>
            <person name="Mechler-Hickson A."/>
            <person name="Mathers N."/>
            <person name="Lee C.E."/>
            <person name="Colbourne J.K."/>
            <person name="Biales A."/>
            <person name="Johnston J.S."/>
            <person name="Wellborn G.A."/>
            <person name="Rosendale A.J."/>
            <person name="Cridge A.G."/>
            <person name="Munoz-Torres M.C."/>
            <person name="Bain P.A."/>
            <person name="Manny A.R."/>
            <person name="Major K.M."/>
            <person name="Lambert F.N."/>
            <person name="Vulpe C.D."/>
            <person name="Tuck P."/>
            <person name="Blalock B.J."/>
            <person name="Lin Y.-Y."/>
            <person name="Smith M.E."/>
            <person name="Ochoa-Acuna H."/>
            <person name="Chen M.-J.M."/>
            <person name="Childers C.P."/>
            <person name="Qu J."/>
            <person name="Dugan S."/>
            <person name="Lee S.L."/>
            <person name="Chao H."/>
            <person name="Dinh H."/>
            <person name="Han Y."/>
            <person name="Doddapaneni H."/>
            <person name="Worley K.C."/>
            <person name="Muzny D.M."/>
            <person name="Gibbs R.A."/>
            <person name="Richards S."/>
        </authorList>
    </citation>
    <scope>NUCLEOTIDE SEQUENCE</scope>
    <source>
        <strain evidence="5">HAZT.00-mixed</strain>
        <tissue evidence="5">Whole organism</tissue>
    </source>
</reference>
<feature type="domain" description="GAR" evidence="4">
    <location>
        <begin position="1"/>
        <end position="28"/>
    </location>
</feature>
<protein>
    <recommendedName>
        <fullName evidence="4">GAR domain-containing protein</fullName>
    </recommendedName>
</protein>
<evidence type="ECO:0000313" key="5">
    <source>
        <dbReference type="EMBL" id="KAA0193213.1"/>
    </source>
</evidence>
<evidence type="ECO:0000256" key="1">
    <source>
        <dbReference type="ARBA" id="ARBA00004245"/>
    </source>
</evidence>
<dbReference type="Gene3D" id="3.30.920.20">
    <property type="entry name" value="Gas2-like domain"/>
    <property type="match status" value="1"/>
</dbReference>